<evidence type="ECO:0000313" key="2">
    <source>
        <dbReference type="EnsemblMetazoa" id="HelroP178159"/>
    </source>
</evidence>
<dbReference type="EMBL" id="AMQM01006312">
    <property type="status" value="NOT_ANNOTATED_CDS"/>
    <property type="molecule type" value="Genomic_DNA"/>
</dbReference>
<evidence type="ECO:0000313" key="3">
    <source>
        <dbReference type="Proteomes" id="UP000015101"/>
    </source>
</evidence>
<dbReference type="HOGENOM" id="CLU_1940385_0_0_1"/>
<reference evidence="2" key="3">
    <citation type="submission" date="2015-06" db="UniProtKB">
        <authorList>
            <consortium name="EnsemblMetazoa"/>
        </authorList>
    </citation>
    <scope>IDENTIFICATION</scope>
</reference>
<gene>
    <name evidence="2" type="primary">20206648</name>
    <name evidence="1" type="ORF">HELRODRAFT_178159</name>
</gene>
<dbReference type="CTD" id="20206648"/>
<proteinExistence type="predicted"/>
<accession>T1FCU9</accession>
<dbReference type="Proteomes" id="UP000015101">
    <property type="component" value="Unassembled WGS sequence"/>
</dbReference>
<reference evidence="3" key="1">
    <citation type="submission" date="2012-12" db="EMBL/GenBank/DDBJ databases">
        <authorList>
            <person name="Hellsten U."/>
            <person name="Grimwood J."/>
            <person name="Chapman J.A."/>
            <person name="Shapiro H."/>
            <person name="Aerts A."/>
            <person name="Otillar R.P."/>
            <person name="Terry A.Y."/>
            <person name="Boore J.L."/>
            <person name="Simakov O."/>
            <person name="Marletaz F."/>
            <person name="Cho S.-J."/>
            <person name="Edsinger-Gonzales E."/>
            <person name="Havlak P."/>
            <person name="Kuo D.-H."/>
            <person name="Larsson T."/>
            <person name="Lv J."/>
            <person name="Arendt D."/>
            <person name="Savage R."/>
            <person name="Osoegawa K."/>
            <person name="de Jong P."/>
            <person name="Lindberg D.R."/>
            <person name="Seaver E.C."/>
            <person name="Weisblat D.A."/>
            <person name="Putnam N.H."/>
            <person name="Grigoriev I.V."/>
            <person name="Rokhsar D.S."/>
        </authorList>
    </citation>
    <scope>NUCLEOTIDE SEQUENCE</scope>
</reference>
<sequence>MPARPARTQASVTVVASCIYTDMKTYEHLSFFPGLIRNGSILFDKKGRASFDKILNVSAKIVSCRLHASNNVVRNFSQEVSQCLGRLDDQPTGQIQNLLTFIMFASTNNVALQRANVENVHVYEANLYIL</sequence>
<dbReference type="KEGG" id="hro:HELRODRAFT_178159"/>
<reference evidence="1 3" key="2">
    <citation type="journal article" date="2013" name="Nature">
        <title>Insights into bilaterian evolution from three spiralian genomes.</title>
        <authorList>
            <person name="Simakov O."/>
            <person name="Marletaz F."/>
            <person name="Cho S.J."/>
            <person name="Edsinger-Gonzales E."/>
            <person name="Havlak P."/>
            <person name="Hellsten U."/>
            <person name="Kuo D.H."/>
            <person name="Larsson T."/>
            <person name="Lv J."/>
            <person name="Arendt D."/>
            <person name="Savage R."/>
            <person name="Osoegawa K."/>
            <person name="de Jong P."/>
            <person name="Grimwood J."/>
            <person name="Chapman J.A."/>
            <person name="Shapiro H."/>
            <person name="Aerts A."/>
            <person name="Otillar R.P."/>
            <person name="Terry A.Y."/>
            <person name="Boore J.L."/>
            <person name="Grigoriev I.V."/>
            <person name="Lindberg D.R."/>
            <person name="Seaver E.C."/>
            <person name="Weisblat D.A."/>
            <person name="Putnam N.H."/>
            <person name="Rokhsar D.S."/>
        </authorList>
    </citation>
    <scope>NUCLEOTIDE SEQUENCE</scope>
</reference>
<dbReference type="AlphaFoldDB" id="T1FCU9"/>
<evidence type="ECO:0000313" key="1">
    <source>
        <dbReference type="EMBL" id="ESN97370.1"/>
    </source>
</evidence>
<dbReference type="EMBL" id="KB097379">
    <property type="protein sequence ID" value="ESN97370.1"/>
    <property type="molecule type" value="Genomic_DNA"/>
</dbReference>
<keyword evidence="3" id="KW-1185">Reference proteome</keyword>
<dbReference type="PROSITE" id="PS51257">
    <property type="entry name" value="PROKAR_LIPOPROTEIN"/>
    <property type="match status" value="1"/>
</dbReference>
<name>T1FCU9_HELRO</name>
<dbReference type="EnsemblMetazoa" id="HelroT178159">
    <property type="protein sequence ID" value="HelroP178159"/>
    <property type="gene ID" value="HelroG178159"/>
</dbReference>
<dbReference type="InParanoid" id="T1FCU9"/>
<dbReference type="GeneID" id="20206648"/>
<dbReference type="RefSeq" id="XP_009024543.1">
    <property type="nucleotide sequence ID" value="XM_009026295.1"/>
</dbReference>
<protein>
    <submittedName>
        <fullName evidence="1 2">Uncharacterized protein</fullName>
    </submittedName>
</protein>
<organism evidence="2 3">
    <name type="scientific">Helobdella robusta</name>
    <name type="common">Californian leech</name>
    <dbReference type="NCBI Taxonomy" id="6412"/>
    <lineage>
        <taxon>Eukaryota</taxon>
        <taxon>Metazoa</taxon>
        <taxon>Spiralia</taxon>
        <taxon>Lophotrochozoa</taxon>
        <taxon>Annelida</taxon>
        <taxon>Clitellata</taxon>
        <taxon>Hirudinea</taxon>
        <taxon>Rhynchobdellida</taxon>
        <taxon>Glossiphoniidae</taxon>
        <taxon>Helobdella</taxon>
    </lineage>
</organism>